<accession>A0AAV4QMH1</accession>
<dbReference type="Proteomes" id="UP001054945">
    <property type="component" value="Unassembled WGS sequence"/>
</dbReference>
<sequence length="40" mass="4663">MHSSEDQSSTSTGEQKRIASKYNFIKAKKYWTGSFQQEFT</sequence>
<organism evidence="1 2">
    <name type="scientific">Caerostris extrusa</name>
    <name type="common">Bark spider</name>
    <name type="synonym">Caerostris bankana</name>
    <dbReference type="NCBI Taxonomy" id="172846"/>
    <lineage>
        <taxon>Eukaryota</taxon>
        <taxon>Metazoa</taxon>
        <taxon>Ecdysozoa</taxon>
        <taxon>Arthropoda</taxon>
        <taxon>Chelicerata</taxon>
        <taxon>Arachnida</taxon>
        <taxon>Araneae</taxon>
        <taxon>Araneomorphae</taxon>
        <taxon>Entelegynae</taxon>
        <taxon>Araneoidea</taxon>
        <taxon>Araneidae</taxon>
        <taxon>Caerostris</taxon>
    </lineage>
</organism>
<keyword evidence="2" id="KW-1185">Reference proteome</keyword>
<evidence type="ECO:0000313" key="1">
    <source>
        <dbReference type="EMBL" id="GIY11243.1"/>
    </source>
</evidence>
<name>A0AAV4QMH1_CAEEX</name>
<dbReference type="EMBL" id="BPLR01006622">
    <property type="protein sequence ID" value="GIY11243.1"/>
    <property type="molecule type" value="Genomic_DNA"/>
</dbReference>
<feature type="non-terminal residue" evidence="1">
    <location>
        <position position="40"/>
    </location>
</feature>
<reference evidence="1 2" key="1">
    <citation type="submission" date="2021-06" db="EMBL/GenBank/DDBJ databases">
        <title>Caerostris extrusa draft genome.</title>
        <authorList>
            <person name="Kono N."/>
            <person name="Arakawa K."/>
        </authorList>
    </citation>
    <scope>NUCLEOTIDE SEQUENCE [LARGE SCALE GENOMIC DNA]</scope>
</reference>
<gene>
    <name evidence="1" type="ORF">CEXT_630161</name>
</gene>
<evidence type="ECO:0000313" key="2">
    <source>
        <dbReference type="Proteomes" id="UP001054945"/>
    </source>
</evidence>
<comment type="caution">
    <text evidence="1">The sequence shown here is derived from an EMBL/GenBank/DDBJ whole genome shotgun (WGS) entry which is preliminary data.</text>
</comment>
<proteinExistence type="predicted"/>
<dbReference type="AlphaFoldDB" id="A0AAV4QMH1"/>
<protein>
    <submittedName>
        <fullName evidence="1">Uncharacterized protein</fullName>
    </submittedName>
</protein>